<protein>
    <recommendedName>
        <fullName evidence="3">Peptidase S26 domain-containing protein</fullName>
    </recommendedName>
</protein>
<sequence length="120" mass="13338">MGLTHQAFRMSNDAMSPTINEGDLIRYDNTPFDEIQVNDIIFYSDPKETPETRVHKVISVDSSKLPRTLTVKSEADIAPHLIVTEEQYIGKLDSVIEGGGFFVRILSPGIFIGILIIAFA</sequence>
<reference evidence="2" key="1">
    <citation type="journal article" date="2015" name="Nature">
        <title>Complex archaea that bridge the gap between prokaryotes and eukaryotes.</title>
        <authorList>
            <person name="Spang A."/>
            <person name="Saw J.H."/>
            <person name="Jorgensen S.L."/>
            <person name="Zaremba-Niedzwiedzka K."/>
            <person name="Martijn J."/>
            <person name="Lind A.E."/>
            <person name="van Eijk R."/>
            <person name="Schleper C."/>
            <person name="Guy L."/>
            <person name="Ettema T.J."/>
        </authorList>
    </citation>
    <scope>NUCLEOTIDE SEQUENCE</scope>
</reference>
<comment type="caution">
    <text evidence="2">The sequence shown here is derived from an EMBL/GenBank/DDBJ whole genome shotgun (WGS) entry which is preliminary data.</text>
</comment>
<feature type="transmembrane region" description="Helical" evidence="1">
    <location>
        <begin position="101"/>
        <end position="119"/>
    </location>
</feature>
<accession>A0A0F8VUT2</accession>
<gene>
    <name evidence="2" type="ORF">LCGC14_3148770</name>
</gene>
<evidence type="ECO:0000313" key="2">
    <source>
        <dbReference type="EMBL" id="KKK48077.1"/>
    </source>
</evidence>
<evidence type="ECO:0008006" key="3">
    <source>
        <dbReference type="Google" id="ProtNLM"/>
    </source>
</evidence>
<dbReference type="GO" id="GO:0006465">
    <property type="term" value="P:signal peptide processing"/>
    <property type="evidence" value="ECO:0007669"/>
    <property type="project" value="InterPro"/>
</dbReference>
<name>A0A0F8VUT2_9ZZZZ</name>
<dbReference type="AlphaFoldDB" id="A0A0F8VUT2"/>
<organism evidence="2">
    <name type="scientific">marine sediment metagenome</name>
    <dbReference type="NCBI Taxonomy" id="412755"/>
    <lineage>
        <taxon>unclassified sequences</taxon>
        <taxon>metagenomes</taxon>
        <taxon>ecological metagenomes</taxon>
    </lineage>
</organism>
<keyword evidence="1" id="KW-1133">Transmembrane helix</keyword>
<dbReference type="InterPro" id="IPR019533">
    <property type="entry name" value="Peptidase_S26"/>
</dbReference>
<dbReference type="InterPro" id="IPR036286">
    <property type="entry name" value="LexA/Signal_pep-like_sf"/>
</dbReference>
<evidence type="ECO:0000256" key="1">
    <source>
        <dbReference type="SAM" id="Phobius"/>
    </source>
</evidence>
<dbReference type="SUPFAM" id="SSF51306">
    <property type="entry name" value="LexA/Signal peptidase"/>
    <property type="match status" value="1"/>
</dbReference>
<dbReference type="GO" id="GO:0004252">
    <property type="term" value="F:serine-type endopeptidase activity"/>
    <property type="evidence" value="ECO:0007669"/>
    <property type="project" value="InterPro"/>
</dbReference>
<proteinExistence type="predicted"/>
<dbReference type="CDD" id="cd06530">
    <property type="entry name" value="S26_SPase_I"/>
    <property type="match status" value="1"/>
</dbReference>
<keyword evidence="1" id="KW-0812">Transmembrane</keyword>
<keyword evidence="1" id="KW-0472">Membrane</keyword>
<feature type="non-terminal residue" evidence="2">
    <location>
        <position position="120"/>
    </location>
</feature>
<dbReference type="EMBL" id="LAZR01069257">
    <property type="protein sequence ID" value="KKK48077.1"/>
    <property type="molecule type" value="Genomic_DNA"/>
</dbReference>